<protein>
    <submittedName>
        <fullName evidence="1">Uncharacterized protein</fullName>
    </submittedName>
</protein>
<dbReference type="VEuPathDB" id="GiardiaDB:GL50803_0016690"/>
<dbReference type="VEuPathDB" id="GiardiaDB:QR46_4752"/>
<organism evidence="1 2">
    <name type="scientific">Giardia intestinalis</name>
    <name type="common">Giardia lamblia</name>
    <dbReference type="NCBI Taxonomy" id="5741"/>
    <lineage>
        <taxon>Eukaryota</taxon>
        <taxon>Metamonada</taxon>
        <taxon>Diplomonadida</taxon>
        <taxon>Hexamitidae</taxon>
        <taxon>Giardiinae</taxon>
        <taxon>Giardia</taxon>
    </lineage>
</organism>
<accession>V6TJ85</accession>
<name>V6TJ85_GIAIN</name>
<proteinExistence type="predicted"/>
<evidence type="ECO:0000313" key="1">
    <source>
        <dbReference type="EMBL" id="ESU38372.1"/>
    </source>
</evidence>
<reference evidence="1 2" key="2">
    <citation type="journal article" date="2013" name="Genome Biol. Evol.">
        <title>Genome sequencing of Giardia lamblia genotypes A2 and B isolates (DH and GS) and comparative analysis with the genomes of genotypes A1 and E (WB and Pig).</title>
        <authorList>
            <person name="Adam R.D."/>
            <person name="Dahlstrom E.W."/>
            <person name="Martens C.A."/>
            <person name="Bruno D.P."/>
            <person name="Barbian K.D."/>
            <person name="Ricklefs S.M."/>
            <person name="Hernandez M.M."/>
            <person name="Narla N.P."/>
            <person name="Patel R.B."/>
            <person name="Porcella S.F."/>
            <person name="Nash T.E."/>
        </authorList>
    </citation>
    <scope>NUCLEOTIDE SEQUENCE [LARGE SCALE GENOMIC DNA]</scope>
    <source>
        <strain evidence="1 2">GS</strain>
    </source>
</reference>
<reference evidence="2" key="1">
    <citation type="submission" date="2012-02" db="EMBL/GenBank/DDBJ databases">
        <title>Genome sequencing of Giardia lamblia Genotypes A2 and B isolates (DH and GS) and comparative analysis with the genomes of Genotypes A1 and E (WB and Pig).</title>
        <authorList>
            <person name="Adam R."/>
            <person name="Dahlstrom E."/>
            <person name="Martens C."/>
            <person name="Bruno D."/>
            <person name="Barbian K."/>
            <person name="Porcella S.F."/>
            <person name="Nash T."/>
        </authorList>
    </citation>
    <scope>NUCLEOTIDE SEQUENCE</scope>
    <source>
        <strain evidence="2">GS</strain>
    </source>
</reference>
<evidence type="ECO:0000313" key="2">
    <source>
        <dbReference type="Proteomes" id="UP000018040"/>
    </source>
</evidence>
<gene>
    <name evidence="1" type="ORF">GSB_155522</name>
</gene>
<sequence>ALLQEFVYNKYLPPGTGITEKLMDEAERVLGPIVPHLTAAGIQMDVNAHKVFIVRSWISMANQRTNAQRLSKQRYSALTDAHLLPRAEAGVLAYLTSEANHERLPTALTNYLKSKNMMQWKLMEIMAILTQQAAAGGGGAPARPGAPEQHAARRLGEEVLSLFALARGVHGEAKAQEIIDNALPHHLVPHLNNQGQPEAAPDLPFTAQQRTALIEILGTLLDDDSLAWHKYYTQMVPCAAKQLFDMGMNAIEKLQVYRGTGNGETVFSEPVNEDMFYHISRESTGDSAEVHPYFKYDSFRKDGMSAIVISLNTFMRDAHHEFWDGFSTNRVADRLYVEFENTPVEMQYAANILPWYQRIGYNDNCDKLNCKVFTIYDNIYYIDRNNNLNVSDTLLPLQEGRGPTSE</sequence>
<dbReference type="VEuPathDB" id="GiardiaDB:GL50581_2493"/>
<feature type="non-terminal residue" evidence="1">
    <location>
        <position position="1"/>
    </location>
</feature>
<dbReference type="VEuPathDB" id="GiardiaDB:DHA2_150986"/>
<dbReference type="EMBL" id="AHHH01000508">
    <property type="protein sequence ID" value="ESU38372.1"/>
    <property type="molecule type" value="Genomic_DNA"/>
</dbReference>
<comment type="caution">
    <text evidence="1">The sequence shown here is derived from an EMBL/GenBank/DDBJ whole genome shotgun (WGS) entry which is preliminary data.</text>
</comment>
<dbReference type="Proteomes" id="UP000018040">
    <property type="component" value="Unassembled WGS sequence"/>
</dbReference>
<dbReference type="AlphaFoldDB" id="V6TJ85"/>